<keyword evidence="5" id="KW-1185">Reference proteome</keyword>
<evidence type="ECO:0000313" key="5">
    <source>
        <dbReference type="Proteomes" id="UP001235744"/>
    </source>
</evidence>
<protein>
    <submittedName>
        <fullName evidence="4">Linear amide C-N hydrolase</fullName>
    </submittedName>
</protein>
<dbReference type="Proteomes" id="UP001235744">
    <property type="component" value="Chromosome"/>
</dbReference>
<dbReference type="PANTHER" id="PTHR35527:SF2">
    <property type="entry name" value="HYDROLASE"/>
    <property type="match status" value="1"/>
</dbReference>
<dbReference type="InterPro" id="IPR052193">
    <property type="entry name" value="Peptidase_C59"/>
</dbReference>
<feature type="domain" description="Choloylglycine hydrolase/NAAA C-terminal" evidence="3">
    <location>
        <begin position="36"/>
        <end position="115"/>
    </location>
</feature>
<dbReference type="Pfam" id="PF02275">
    <property type="entry name" value="CBAH"/>
    <property type="match status" value="1"/>
</dbReference>
<dbReference type="Gene3D" id="3.60.60.10">
    <property type="entry name" value="Penicillin V Acylase, Chain A"/>
    <property type="match status" value="1"/>
</dbReference>
<dbReference type="GO" id="GO:0016787">
    <property type="term" value="F:hydrolase activity"/>
    <property type="evidence" value="ECO:0007669"/>
    <property type="project" value="UniProtKB-KW"/>
</dbReference>
<evidence type="ECO:0000256" key="2">
    <source>
        <dbReference type="ARBA" id="ARBA00022801"/>
    </source>
</evidence>
<evidence type="ECO:0000313" key="4">
    <source>
        <dbReference type="EMBL" id="WLQ54091.1"/>
    </source>
</evidence>
<evidence type="ECO:0000259" key="3">
    <source>
        <dbReference type="Pfam" id="PF02275"/>
    </source>
</evidence>
<reference evidence="4 5" key="1">
    <citation type="submission" date="2023-03" db="EMBL/GenBank/DDBJ databases">
        <title>Isolation and description of six Streptomyces strains from soil environments, able to metabolize different microbial glucans.</title>
        <authorList>
            <person name="Widen T."/>
            <person name="Larsbrink J."/>
        </authorList>
    </citation>
    <scope>NUCLEOTIDE SEQUENCE [LARGE SCALE GENOMIC DNA]</scope>
    <source>
        <strain evidence="4 5">Alt2</strain>
    </source>
</reference>
<sequence>MSQSDPSSGKSVTLCMAPDQRSGDSAILEHLDGTPRVHHDRAYTAVTNSPPLDEQHAHLRTTQALGGSKPLPHGTDPSDRFAPTAYYLARRPQPGDTTHAVASPLNVIRNTAQPFRVADPAKPYPPQPI</sequence>
<dbReference type="InterPro" id="IPR029132">
    <property type="entry name" value="CBAH/NAAA_C"/>
</dbReference>
<accession>A0ABY9IK12</accession>
<proteinExistence type="inferred from homology"/>
<dbReference type="InterPro" id="IPR029055">
    <property type="entry name" value="Ntn_hydrolases_N"/>
</dbReference>
<dbReference type="SUPFAM" id="SSF56235">
    <property type="entry name" value="N-terminal nucleophile aminohydrolases (Ntn hydrolases)"/>
    <property type="match status" value="1"/>
</dbReference>
<comment type="similarity">
    <text evidence="1">Belongs to the peptidase C59 family.</text>
</comment>
<dbReference type="EMBL" id="CP120988">
    <property type="protein sequence ID" value="WLQ54091.1"/>
    <property type="molecule type" value="Genomic_DNA"/>
</dbReference>
<evidence type="ECO:0000256" key="1">
    <source>
        <dbReference type="ARBA" id="ARBA00006625"/>
    </source>
</evidence>
<organism evidence="4 5">
    <name type="scientific">Streptomyces poriferorum</name>
    <dbReference type="NCBI Taxonomy" id="2798799"/>
    <lineage>
        <taxon>Bacteria</taxon>
        <taxon>Bacillati</taxon>
        <taxon>Actinomycetota</taxon>
        <taxon>Actinomycetes</taxon>
        <taxon>Kitasatosporales</taxon>
        <taxon>Streptomycetaceae</taxon>
        <taxon>Streptomyces</taxon>
    </lineage>
</organism>
<dbReference type="RefSeq" id="WP_306072683.1">
    <property type="nucleotide sequence ID" value="NZ_CP120988.1"/>
</dbReference>
<keyword evidence="2 4" id="KW-0378">Hydrolase</keyword>
<name>A0ABY9IK12_9ACTN</name>
<dbReference type="PANTHER" id="PTHR35527">
    <property type="entry name" value="CHOLOYLGLYCINE HYDROLASE"/>
    <property type="match status" value="1"/>
</dbReference>
<gene>
    <name evidence="4" type="ORF">P8A19_00890</name>
</gene>